<dbReference type="EMBL" id="BMIG01000017">
    <property type="protein sequence ID" value="GGB11488.1"/>
    <property type="molecule type" value="Genomic_DNA"/>
</dbReference>
<evidence type="ECO:0000313" key="2">
    <source>
        <dbReference type="EMBL" id="GGB11488.1"/>
    </source>
</evidence>
<dbReference type="Pfam" id="PF14333">
    <property type="entry name" value="DUF4389"/>
    <property type="match status" value="1"/>
</dbReference>
<feature type="transmembrane region" description="Helical" evidence="1">
    <location>
        <begin position="20"/>
        <end position="48"/>
    </location>
</feature>
<name>A0A916WLH3_9BURK</name>
<keyword evidence="1" id="KW-0472">Membrane</keyword>
<reference evidence="2" key="2">
    <citation type="submission" date="2020-09" db="EMBL/GenBank/DDBJ databases">
        <authorList>
            <person name="Sun Q."/>
            <person name="Zhou Y."/>
        </authorList>
    </citation>
    <scope>NUCLEOTIDE SEQUENCE</scope>
    <source>
        <strain evidence="2">CGMCC 1.15322</strain>
    </source>
</reference>
<gene>
    <name evidence="2" type="ORF">GCM10011496_35510</name>
</gene>
<keyword evidence="1" id="KW-0812">Transmembrane</keyword>
<accession>A0A916WLH3</accession>
<protein>
    <recommendedName>
        <fullName evidence="4">Lipase</fullName>
    </recommendedName>
</protein>
<dbReference type="RefSeq" id="WP_188709846.1">
    <property type="nucleotide sequence ID" value="NZ_BMIG01000017.1"/>
</dbReference>
<organism evidence="2 3">
    <name type="scientific">Polaromonas eurypsychrophila</name>
    <dbReference type="NCBI Taxonomy" id="1614635"/>
    <lineage>
        <taxon>Bacteria</taxon>
        <taxon>Pseudomonadati</taxon>
        <taxon>Pseudomonadota</taxon>
        <taxon>Betaproteobacteria</taxon>
        <taxon>Burkholderiales</taxon>
        <taxon>Comamonadaceae</taxon>
        <taxon>Polaromonas</taxon>
    </lineage>
</organism>
<sequence length="93" mass="10298">MTVTSLATLPPRKLPMRALLMLLMCMAFQIAAWVLIIIALLQLGFAVFNDEPNPRLQSLGRSVGRYLGQIAAFVSFSTETLPFPFSDWPSAKV</sequence>
<keyword evidence="1" id="KW-1133">Transmembrane helix</keyword>
<evidence type="ECO:0008006" key="4">
    <source>
        <dbReference type="Google" id="ProtNLM"/>
    </source>
</evidence>
<dbReference type="Proteomes" id="UP000620596">
    <property type="component" value="Unassembled WGS sequence"/>
</dbReference>
<evidence type="ECO:0000313" key="3">
    <source>
        <dbReference type="Proteomes" id="UP000620596"/>
    </source>
</evidence>
<reference evidence="2" key="1">
    <citation type="journal article" date="2014" name="Int. J. Syst. Evol. Microbiol.">
        <title>Complete genome sequence of Corynebacterium casei LMG S-19264T (=DSM 44701T), isolated from a smear-ripened cheese.</title>
        <authorList>
            <consortium name="US DOE Joint Genome Institute (JGI-PGF)"/>
            <person name="Walter F."/>
            <person name="Albersmeier A."/>
            <person name="Kalinowski J."/>
            <person name="Ruckert C."/>
        </authorList>
    </citation>
    <scope>NUCLEOTIDE SEQUENCE</scope>
    <source>
        <strain evidence="2">CGMCC 1.15322</strain>
    </source>
</reference>
<dbReference type="InterPro" id="IPR025498">
    <property type="entry name" value="DUF4389"/>
</dbReference>
<evidence type="ECO:0000256" key="1">
    <source>
        <dbReference type="SAM" id="Phobius"/>
    </source>
</evidence>
<proteinExistence type="predicted"/>
<comment type="caution">
    <text evidence="2">The sequence shown here is derived from an EMBL/GenBank/DDBJ whole genome shotgun (WGS) entry which is preliminary data.</text>
</comment>
<dbReference type="AlphaFoldDB" id="A0A916WLH3"/>
<keyword evidence="3" id="KW-1185">Reference proteome</keyword>